<dbReference type="Proteomes" id="UP001501710">
    <property type="component" value="Unassembled WGS sequence"/>
</dbReference>
<evidence type="ECO:0008006" key="4">
    <source>
        <dbReference type="Google" id="ProtNLM"/>
    </source>
</evidence>
<reference evidence="3" key="1">
    <citation type="journal article" date="2019" name="Int. J. Syst. Evol. Microbiol.">
        <title>The Global Catalogue of Microorganisms (GCM) 10K type strain sequencing project: providing services to taxonomists for standard genome sequencing and annotation.</title>
        <authorList>
            <consortium name="The Broad Institute Genomics Platform"/>
            <consortium name="The Broad Institute Genome Sequencing Center for Infectious Disease"/>
            <person name="Wu L."/>
            <person name="Ma J."/>
        </authorList>
    </citation>
    <scope>NUCLEOTIDE SEQUENCE [LARGE SCALE GENOMIC DNA]</scope>
    <source>
        <strain evidence="3">JCM 17440</strain>
    </source>
</reference>
<keyword evidence="3" id="KW-1185">Reference proteome</keyword>
<sequence>MSARMFARGFALAGAAAMVIGSAGAGFAAQSSPARGAVDVQLRQHPGGVQTGPNEVSYNNGRVVVSFPGDDKPGSCDGHRVCFYDGTNFTGAQLTIHCGTTLSTKLADYGFADRISSYYNNSDNAVFVFEKNQPSDPWSELWAEGPQASSVDVGAASDRADLFSIYCIDE</sequence>
<dbReference type="Pfam" id="PF03995">
    <property type="entry name" value="Inhibitor_I36"/>
    <property type="match status" value="1"/>
</dbReference>
<gene>
    <name evidence="2" type="ORF">GCM10022254_23200</name>
</gene>
<evidence type="ECO:0000313" key="2">
    <source>
        <dbReference type="EMBL" id="GAA4229837.1"/>
    </source>
</evidence>
<feature type="chain" id="PRO_5045948441" description="Secreted protein" evidence="1">
    <location>
        <begin position="29"/>
        <end position="170"/>
    </location>
</feature>
<keyword evidence="1" id="KW-0732">Signal</keyword>
<evidence type="ECO:0000256" key="1">
    <source>
        <dbReference type="SAM" id="SignalP"/>
    </source>
</evidence>
<feature type="signal peptide" evidence="1">
    <location>
        <begin position="1"/>
        <end position="28"/>
    </location>
</feature>
<dbReference type="EMBL" id="BAABAS010000005">
    <property type="protein sequence ID" value="GAA4229837.1"/>
    <property type="molecule type" value="Genomic_DNA"/>
</dbReference>
<dbReference type="Gene3D" id="2.60.20.10">
    <property type="entry name" value="Crystallins"/>
    <property type="match status" value="1"/>
</dbReference>
<accession>A0ABP8BY80</accession>
<organism evidence="2 3">
    <name type="scientific">Actinomadura meridiana</name>
    <dbReference type="NCBI Taxonomy" id="559626"/>
    <lineage>
        <taxon>Bacteria</taxon>
        <taxon>Bacillati</taxon>
        <taxon>Actinomycetota</taxon>
        <taxon>Actinomycetes</taxon>
        <taxon>Streptosporangiales</taxon>
        <taxon>Thermomonosporaceae</taxon>
        <taxon>Actinomadura</taxon>
    </lineage>
</organism>
<comment type="caution">
    <text evidence="2">The sequence shown here is derived from an EMBL/GenBank/DDBJ whole genome shotgun (WGS) entry which is preliminary data.</text>
</comment>
<protein>
    <recommendedName>
        <fullName evidence="4">Secreted protein</fullName>
    </recommendedName>
</protein>
<evidence type="ECO:0000313" key="3">
    <source>
        <dbReference type="Proteomes" id="UP001501710"/>
    </source>
</evidence>
<name>A0ABP8BY80_9ACTN</name>
<dbReference type="RefSeq" id="WP_344894244.1">
    <property type="nucleotide sequence ID" value="NZ_BAABAS010000005.1"/>
</dbReference>
<proteinExistence type="predicted"/>